<dbReference type="RefSeq" id="WP_184883020.1">
    <property type="nucleotide sequence ID" value="NZ_BAAAHD010000030.1"/>
</dbReference>
<evidence type="ECO:0000313" key="2">
    <source>
        <dbReference type="EMBL" id="MBB4774390.1"/>
    </source>
</evidence>
<dbReference type="Proteomes" id="UP001501427">
    <property type="component" value="Unassembled WGS sequence"/>
</dbReference>
<evidence type="ECO:0000313" key="1">
    <source>
        <dbReference type="EMBL" id="GAA0570377.1"/>
    </source>
</evidence>
<dbReference type="AlphaFoldDB" id="A0A7W7ICC0"/>
<keyword evidence="4" id="KW-1185">Reference proteome</keyword>
<proteinExistence type="predicted"/>
<comment type="caution">
    <text evidence="2">The sequence shown here is derived from an EMBL/GenBank/DDBJ whole genome shotgun (WGS) entry which is preliminary data.</text>
</comment>
<dbReference type="EMBL" id="BAAAHD010000030">
    <property type="protein sequence ID" value="GAA0570377.1"/>
    <property type="molecule type" value="Genomic_DNA"/>
</dbReference>
<accession>A0A7W7ICC0</accession>
<reference evidence="2 3" key="2">
    <citation type="submission" date="2020-08" db="EMBL/GenBank/DDBJ databases">
        <title>Sequencing the genomes of 1000 actinobacteria strains.</title>
        <authorList>
            <person name="Klenk H.-P."/>
        </authorList>
    </citation>
    <scope>NUCLEOTIDE SEQUENCE [LARGE SCALE GENOMIC DNA]</scope>
    <source>
        <strain evidence="2 3">DSM 44772</strain>
    </source>
</reference>
<sequence>MNSGTYRPGPLAEAGCEPAGDGWTLVFTRDRLPEVAAGWHICLDVAERLLDGNPEAERAPSRR</sequence>
<protein>
    <submittedName>
        <fullName evidence="2">Uncharacterized protein</fullName>
    </submittedName>
</protein>
<organism evidence="2 3">
    <name type="scientific">Actinomadura livida</name>
    <dbReference type="NCBI Taxonomy" id="79909"/>
    <lineage>
        <taxon>Bacteria</taxon>
        <taxon>Bacillati</taxon>
        <taxon>Actinomycetota</taxon>
        <taxon>Actinomycetes</taxon>
        <taxon>Streptosporangiales</taxon>
        <taxon>Thermomonosporaceae</taxon>
        <taxon>Actinomadura</taxon>
    </lineage>
</organism>
<evidence type="ECO:0000313" key="3">
    <source>
        <dbReference type="Proteomes" id="UP000549343"/>
    </source>
</evidence>
<gene>
    <name evidence="2" type="ORF">F4557_002808</name>
    <name evidence="1" type="ORF">GCM10009546_36490</name>
</gene>
<evidence type="ECO:0000313" key="4">
    <source>
        <dbReference type="Proteomes" id="UP001501427"/>
    </source>
</evidence>
<reference evidence="1 4" key="1">
    <citation type="journal article" date="2019" name="Int. J. Syst. Evol. Microbiol.">
        <title>The Global Catalogue of Microorganisms (GCM) 10K type strain sequencing project: providing services to taxonomists for standard genome sequencing and annotation.</title>
        <authorList>
            <consortium name="The Broad Institute Genomics Platform"/>
            <consortium name="The Broad Institute Genome Sequencing Center for Infectious Disease"/>
            <person name="Wu L."/>
            <person name="Ma J."/>
        </authorList>
    </citation>
    <scope>NUCLEOTIDE SEQUENCE [LARGE SCALE GENOMIC DNA]</scope>
    <source>
        <strain evidence="1 4">JCM 10667</strain>
    </source>
</reference>
<dbReference type="Proteomes" id="UP000549343">
    <property type="component" value="Unassembled WGS sequence"/>
</dbReference>
<dbReference type="EMBL" id="JACHMV010000001">
    <property type="protein sequence ID" value="MBB4774390.1"/>
    <property type="molecule type" value="Genomic_DNA"/>
</dbReference>
<reference evidence="1" key="3">
    <citation type="submission" date="2023-12" db="EMBL/GenBank/DDBJ databases">
        <authorList>
            <person name="Sun Q."/>
            <person name="Inoue M."/>
        </authorList>
    </citation>
    <scope>NUCLEOTIDE SEQUENCE</scope>
    <source>
        <strain evidence="1">JCM 10667</strain>
    </source>
</reference>
<name>A0A7W7ICC0_9ACTN</name>